<dbReference type="Gene3D" id="3.10.180.10">
    <property type="entry name" value="2,3-Dihydroxybiphenyl 1,2-Dioxygenase, domain 1"/>
    <property type="match status" value="1"/>
</dbReference>
<dbReference type="InterPro" id="IPR004360">
    <property type="entry name" value="Glyas_Fos-R_dOase_dom"/>
</dbReference>
<dbReference type="HOGENOM" id="CLU_046006_17_1_0"/>
<name>W0RCM4_9BACT</name>
<dbReference type="eggNOG" id="COG2764">
    <property type="taxonomic scope" value="Bacteria"/>
</dbReference>
<dbReference type="AlphaFoldDB" id="W0RCM4"/>
<organism evidence="2 3">
    <name type="scientific">Gemmatirosa kalamazoonensis</name>
    <dbReference type="NCBI Taxonomy" id="861299"/>
    <lineage>
        <taxon>Bacteria</taxon>
        <taxon>Pseudomonadati</taxon>
        <taxon>Gemmatimonadota</taxon>
        <taxon>Gemmatimonadia</taxon>
        <taxon>Gemmatimonadales</taxon>
        <taxon>Gemmatimonadaceae</taxon>
        <taxon>Gemmatirosa</taxon>
    </lineage>
</organism>
<dbReference type="RefSeq" id="WP_025409723.1">
    <property type="nucleotide sequence ID" value="NZ_CP007128.1"/>
</dbReference>
<feature type="domain" description="Glyoxalase/fosfomycin resistance/dioxygenase" evidence="1">
    <location>
        <begin position="13"/>
        <end position="129"/>
    </location>
</feature>
<proteinExistence type="predicted"/>
<dbReference type="PATRIC" id="fig|861299.3.peg.653"/>
<sequence length="137" mass="15061">MKAFQPYLNFDGGTREAMTFYHRCLGGELQMQTFADAHVPGPPGSEQRVMHARLASGAAVLMASDTMPGHAFTPGNNVHVNVDCDSVDEIERIFAAMSEGATVTMPLQDTFWGARFGMLVDRFGVNWMFNCELKPQG</sequence>
<protein>
    <recommendedName>
        <fullName evidence="1">Glyoxalase/fosfomycin resistance/dioxygenase domain-containing protein</fullName>
    </recommendedName>
</protein>
<dbReference type="Pfam" id="PF00903">
    <property type="entry name" value="Glyoxalase"/>
    <property type="match status" value="1"/>
</dbReference>
<dbReference type="PANTHER" id="PTHR33990">
    <property type="entry name" value="PROTEIN YJDN-RELATED"/>
    <property type="match status" value="1"/>
</dbReference>
<dbReference type="SUPFAM" id="SSF54593">
    <property type="entry name" value="Glyoxalase/Bleomycin resistance protein/Dihydroxybiphenyl dioxygenase"/>
    <property type="match status" value="1"/>
</dbReference>
<dbReference type="PANTHER" id="PTHR33990:SF1">
    <property type="entry name" value="PROTEIN YJDN"/>
    <property type="match status" value="1"/>
</dbReference>
<gene>
    <name evidence="2" type="ORF">J421_0640</name>
</gene>
<keyword evidence="3" id="KW-1185">Reference proteome</keyword>
<accession>W0RCM4</accession>
<dbReference type="Proteomes" id="UP000019151">
    <property type="component" value="Chromosome"/>
</dbReference>
<dbReference type="EMBL" id="CP007128">
    <property type="protein sequence ID" value="AHG88177.1"/>
    <property type="molecule type" value="Genomic_DNA"/>
</dbReference>
<dbReference type="CDD" id="cd06588">
    <property type="entry name" value="PhnB_like"/>
    <property type="match status" value="1"/>
</dbReference>
<evidence type="ECO:0000313" key="2">
    <source>
        <dbReference type="EMBL" id="AHG88177.1"/>
    </source>
</evidence>
<dbReference type="KEGG" id="gba:J421_0640"/>
<evidence type="ECO:0000313" key="3">
    <source>
        <dbReference type="Proteomes" id="UP000019151"/>
    </source>
</evidence>
<reference evidence="2 3" key="1">
    <citation type="journal article" date="2014" name="Genome Announc.">
        <title>Genome Sequence and Methylome of Soil Bacterium Gemmatirosa kalamazoonensis KBS708T, a Member of the Rarely Cultivated Gemmatimonadetes Phylum.</title>
        <authorList>
            <person name="Debruyn J.M."/>
            <person name="Radosevich M."/>
            <person name="Wommack K.E."/>
            <person name="Polson S.W."/>
            <person name="Hauser L.J."/>
            <person name="Fawaz M.N."/>
            <person name="Korlach J."/>
            <person name="Tsai Y.C."/>
        </authorList>
    </citation>
    <scope>NUCLEOTIDE SEQUENCE [LARGE SCALE GENOMIC DNA]</scope>
    <source>
        <strain evidence="2 3">KBS708</strain>
    </source>
</reference>
<dbReference type="InterPro" id="IPR028973">
    <property type="entry name" value="PhnB-like"/>
</dbReference>
<dbReference type="InParanoid" id="W0RCM4"/>
<dbReference type="OrthoDB" id="9795306at2"/>
<dbReference type="InterPro" id="IPR029068">
    <property type="entry name" value="Glyas_Bleomycin-R_OHBP_Dase"/>
</dbReference>
<dbReference type="STRING" id="861299.J421_0640"/>
<evidence type="ECO:0000259" key="1">
    <source>
        <dbReference type="Pfam" id="PF00903"/>
    </source>
</evidence>